<gene>
    <name evidence="3" type="ORF">Asru_0260_01</name>
</gene>
<evidence type="ECO:0000313" key="4">
    <source>
        <dbReference type="Proteomes" id="UP000032680"/>
    </source>
</evidence>
<feature type="repeat" description="TPR" evidence="2">
    <location>
        <begin position="81"/>
        <end position="114"/>
    </location>
</feature>
<dbReference type="InterPro" id="IPR019734">
    <property type="entry name" value="TPR_rpt"/>
</dbReference>
<dbReference type="PROSITE" id="PS50005">
    <property type="entry name" value="TPR"/>
    <property type="match status" value="2"/>
</dbReference>
<name>A0A0D6P648_9PROT</name>
<reference evidence="3 4" key="1">
    <citation type="submission" date="2012-11" db="EMBL/GenBank/DDBJ databases">
        <title>Whole genome sequence of Acidisphaera rubrifaciens HS-AP3.</title>
        <authorList>
            <person name="Azuma Y."/>
            <person name="Higashiura N."/>
            <person name="Hirakawa H."/>
            <person name="Matsushita K."/>
        </authorList>
    </citation>
    <scope>NUCLEOTIDE SEQUENCE [LARGE SCALE GENOMIC DNA]</scope>
    <source>
        <strain evidence="3 4">HS-AP3</strain>
    </source>
</reference>
<evidence type="ECO:0000256" key="1">
    <source>
        <dbReference type="ARBA" id="ARBA00022679"/>
    </source>
</evidence>
<evidence type="ECO:0000313" key="3">
    <source>
        <dbReference type="EMBL" id="GAN77235.1"/>
    </source>
</evidence>
<dbReference type="Proteomes" id="UP000032680">
    <property type="component" value="Unassembled WGS sequence"/>
</dbReference>
<dbReference type="Pfam" id="PF13469">
    <property type="entry name" value="Sulfotransfer_3"/>
    <property type="match status" value="1"/>
</dbReference>
<dbReference type="Pfam" id="PF14559">
    <property type="entry name" value="TPR_19"/>
    <property type="match status" value="1"/>
</dbReference>
<comment type="caution">
    <text evidence="3">The sequence shown here is derived from an EMBL/GenBank/DDBJ whole genome shotgun (WGS) entry which is preliminary data.</text>
</comment>
<dbReference type="RefSeq" id="WP_048861237.1">
    <property type="nucleotide sequence ID" value="NZ_BANB01000260.1"/>
</dbReference>
<dbReference type="PANTHER" id="PTHR12788">
    <property type="entry name" value="PROTEIN-TYROSINE SULFOTRANSFERASE 2"/>
    <property type="match status" value="1"/>
</dbReference>
<dbReference type="InterPro" id="IPR027417">
    <property type="entry name" value="P-loop_NTPase"/>
</dbReference>
<keyword evidence="2" id="KW-0802">TPR repeat</keyword>
<dbReference type="OrthoDB" id="9800698at2"/>
<proteinExistence type="predicted"/>
<dbReference type="Gene3D" id="1.25.40.10">
    <property type="entry name" value="Tetratricopeptide repeat domain"/>
    <property type="match status" value="1"/>
</dbReference>
<dbReference type="EMBL" id="BANB01000260">
    <property type="protein sequence ID" value="GAN77235.1"/>
    <property type="molecule type" value="Genomic_DNA"/>
</dbReference>
<feature type="repeat" description="TPR" evidence="2">
    <location>
        <begin position="47"/>
        <end position="80"/>
    </location>
</feature>
<dbReference type="Gene3D" id="3.40.50.300">
    <property type="entry name" value="P-loop containing nucleotide triphosphate hydrolases"/>
    <property type="match status" value="1"/>
</dbReference>
<dbReference type="SMART" id="SM00028">
    <property type="entry name" value="TPR"/>
    <property type="match status" value="2"/>
</dbReference>
<keyword evidence="4" id="KW-1185">Reference proteome</keyword>
<dbReference type="InterPro" id="IPR026634">
    <property type="entry name" value="TPST-like"/>
</dbReference>
<accession>A0A0D6P648</accession>
<dbReference type="GO" id="GO:0008476">
    <property type="term" value="F:protein-tyrosine sulfotransferase activity"/>
    <property type="evidence" value="ECO:0007669"/>
    <property type="project" value="InterPro"/>
</dbReference>
<dbReference type="Pfam" id="PF13432">
    <property type="entry name" value="TPR_16"/>
    <property type="match status" value="1"/>
</dbReference>
<dbReference type="SUPFAM" id="SSF52540">
    <property type="entry name" value="P-loop containing nucleoside triphosphate hydrolases"/>
    <property type="match status" value="1"/>
</dbReference>
<dbReference type="AlphaFoldDB" id="A0A0D6P648"/>
<protein>
    <submittedName>
        <fullName evidence="3">Uncharacterized protein</fullName>
    </submittedName>
</protein>
<keyword evidence="1" id="KW-0808">Transferase</keyword>
<dbReference type="SUPFAM" id="SSF48452">
    <property type="entry name" value="TPR-like"/>
    <property type="match status" value="1"/>
</dbReference>
<evidence type="ECO:0000256" key="2">
    <source>
        <dbReference type="PROSITE-ProRule" id="PRU00339"/>
    </source>
</evidence>
<sequence>MADAEGDGQRVDPAEALARAIAALASGDAGAAVLAASDACHAAPGDKRAHYAYGQAWLAAGDAGRAGQAFAAAVQLDPTWADAWVNYGVARYREGSVEDAKRAMRHALRHDPSHAGATANLGAFLRLTGDVDAAEALLRATLARAPDNVAARLNLVADLLQQERPADALKLLRAQRLPAHNAAALRHWRLQEALALLHLGRPAEARGVLAALDAQGPMPPSVAPLRHWRGVLLAMAEGDVAGAARMAATMAAALEAMGPDAVAEHRIMGHYDLAKFWSGLGAHDRAFAHWSAGHALLRPTQPFSRAEHAAFVDACIEAFSADRLSAGPRAGNDDRTPVFIVGMPRSGTTLCEQILSAHRDVHGAGERAALAQAFHALGGGEDAAAARRIAALDAATLDAAAAAYLSALRALSPGRARVVDKMPGNYAYLGLVGLLMPAARIIQCVRDPRDIGLSIFTFRFHGHHPYAHDLGDLGWTIAQQLRLMAHWTAVLPGRVLTVRLSDWVEDFDATLASVLDHIGLPPDPACARFHEQERRVRTVSHAQVRQPVNARGLGRWRAYAEPLAPLIAELEAGGALDGWERPEAD</sequence>
<dbReference type="InterPro" id="IPR011990">
    <property type="entry name" value="TPR-like_helical_dom_sf"/>
</dbReference>
<organism evidence="3 4">
    <name type="scientific">Acidisphaera rubrifaciens HS-AP3</name>
    <dbReference type="NCBI Taxonomy" id="1231350"/>
    <lineage>
        <taxon>Bacteria</taxon>
        <taxon>Pseudomonadati</taxon>
        <taxon>Pseudomonadota</taxon>
        <taxon>Alphaproteobacteria</taxon>
        <taxon>Acetobacterales</taxon>
        <taxon>Acetobacteraceae</taxon>
        <taxon>Acidisphaera</taxon>
    </lineage>
</organism>
<dbReference type="PANTHER" id="PTHR12788:SF10">
    <property type="entry name" value="PROTEIN-TYROSINE SULFOTRANSFERASE"/>
    <property type="match status" value="1"/>
</dbReference>